<reference evidence="3" key="1">
    <citation type="submission" date="2024-06" db="UniProtKB">
        <authorList>
            <consortium name="Ensembl"/>
        </authorList>
    </citation>
    <scope>IDENTIFICATION</scope>
</reference>
<dbReference type="Ensembl" id="ENSMPUT00000017768.1">
    <property type="protein sequence ID" value="ENSMPUP00000017509.1"/>
    <property type="gene ID" value="ENSMPUG00000017622.1"/>
</dbReference>
<dbReference type="HOGENOM" id="CLU_2305129_0_0_1"/>
<keyword evidence="2" id="KW-0812">Transmembrane</keyword>
<proteinExistence type="predicted"/>
<organism evidence="3">
    <name type="scientific">Mustela putorius furo</name>
    <name type="common">European domestic ferret</name>
    <name type="synonym">Mustela furo</name>
    <dbReference type="NCBI Taxonomy" id="9669"/>
    <lineage>
        <taxon>Eukaryota</taxon>
        <taxon>Metazoa</taxon>
        <taxon>Chordata</taxon>
        <taxon>Craniata</taxon>
        <taxon>Vertebrata</taxon>
        <taxon>Euteleostomi</taxon>
        <taxon>Mammalia</taxon>
        <taxon>Eutheria</taxon>
        <taxon>Laurasiatheria</taxon>
        <taxon>Carnivora</taxon>
        <taxon>Caniformia</taxon>
        <taxon>Musteloidea</taxon>
        <taxon>Mustelidae</taxon>
        <taxon>Mustelinae</taxon>
        <taxon>Mustela</taxon>
    </lineage>
</organism>
<sequence length="100" mass="11551">MSSASRSPMRYPLRHGATTFSSTFGVMISSFLFPVPPVLFSRWCGTHTGEKRKEQKRKKKKSNKTTMTTTKKPKNPRSWVCFGLLVKKTRSQNKKERKNI</sequence>
<keyword evidence="2" id="KW-1133">Transmembrane helix</keyword>
<evidence type="ECO:0000256" key="2">
    <source>
        <dbReference type="SAM" id="Phobius"/>
    </source>
</evidence>
<evidence type="ECO:0000256" key="1">
    <source>
        <dbReference type="SAM" id="MobiDB-lite"/>
    </source>
</evidence>
<accession>M3Z1P7</accession>
<keyword evidence="2" id="KW-0472">Membrane</keyword>
<feature type="transmembrane region" description="Helical" evidence="2">
    <location>
        <begin position="20"/>
        <end position="43"/>
    </location>
</feature>
<dbReference type="AlphaFoldDB" id="M3Z1P7"/>
<name>M3Z1P7_MUSPF</name>
<evidence type="ECO:0000313" key="3">
    <source>
        <dbReference type="Ensembl" id="ENSMPUP00000017509.1"/>
    </source>
</evidence>
<dbReference type="InParanoid" id="M3Z1P7"/>
<feature type="region of interest" description="Disordered" evidence="1">
    <location>
        <begin position="47"/>
        <end position="76"/>
    </location>
</feature>
<dbReference type="EMBL" id="AEYP01020266">
    <property type="status" value="NOT_ANNOTATED_CDS"/>
    <property type="molecule type" value="Genomic_DNA"/>
</dbReference>
<protein>
    <submittedName>
        <fullName evidence="3">Uncharacterized protein</fullName>
    </submittedName>
</protein>
<feature type="compositionally biased region" description="Basic residues" evidence="1">
    <location>
        <begin position="54"/>
        <end position="63"/>
    </location>
</feature>